<evidence type="ECO:0000313" key="2">
    <source>
        <dbReference type="EMBL" id="OAX31602.1"/>
    </source>
</evidence>
<organism evidence="2 3">
    <name type="scientific">Rhizopogon vinicolor AM-OR11-026</name>
    <dbReference type="NCBI Taxonomy" id="1314800"/>
    <lineage>
        <taxon>Eukaryota</taxon>
        <taxon>Fungi</taxon>
        <taxon>Dikarya</taxon>
        <taxon>Basidiomycota</taxon>
        <taxon>Agaricomycotina</taxon>
        <taxon>Agaricomycetes</taxon>
        <taxon>Agaricomycetidae</taxon>
        <taxon>Boletales</taxon>
        <taxon>Suillineae</taxon>
        <taxon>Rhizopogonaceae</taxon>
        <taxon>Rhizopogon</taxon>
    </lineage>
</organism>
<evidence type="ECO:0000256" key="1">
    <source>
        <dbReference type="SAM" id="Phobius"/>
    </source>
</evidence>
<dbReference type="InParanoid" id="A0A1B7MG73"/>
<feature type="transmembrane region" description="Helical" evidence="1">
    <location>
        <begin position="33"/>
        <end position="52"/>
    </location>
</feature>
<sequence length="373" mass="41812">MKTVFKDNEQLKKLEALSYIIDISLRAVKRMRVLLSILFLSILASIMMRFSGTLRTAFTPICYLPFVSKSALCAPLDSNILRHPKWADFPQLMEVQSSKLEQLLEYSLEGSELSLKIGACDFPTNYTNPIINLNSIINLKPSHILVDLLAILDKDAKKTAWSLIKLSSKASNAVDNVIAVNEIVMRIIQDAEKNAPPTYSLVALNPFHTGPTTQEVIVGAFTHAMDILSVTIQHLIIEAEVSLHNLNTLEKEIPAITREVFSATSGEFLGPWYVSMHERQREQSLSWLKGFSNYRKRAQAHVVAALQTLNSMSKDMEDLRERAATPELVGGRIPLHAHICSIQNGLQRLRGIRVRAKEREDKVIRRGLGFGAD</sequence>
<keyword evidence="1" id="KW-1133">Transmembrane helix</keyword>
<protein>
    <submittedName>
        <fullName evidence="2">Uncharacterized protein</fullName>
    </submittedName>
</protein>
<dbReference type="STRING" id="1314800.A0A1B7MG73"/>
<reference evidence="2 3" key="1">
    <citation type="submission" date="2016-06" db="EMBL/GenBank/DDBJ databases">
        <title>Comparative genomics of the ectomycorrhizal sister species Rhizopogon vinicolor and Rhizopogon vesiculosus (Basidiomycota: Boletales) reveals a divergence of the mating type B locus.</title>
        <authorList>
            <consortium name="DOE Joint Genome Institute"/>
            <person name="Mujic A.B."/>
            <person name="Kuo A."/>
            <person name="Tritt A."/>
            <person name="Lipzen A."/>
            <person name="Chen C."/>
            <person name="Johnson J."/>
            <person name="Sharma A."/>
            <person name="Barry K."/>
            <person name="Grigoriev I.V."/>
            <person name="Spatafora J.W."/>
        </authorList>
    </citation>
    <scope>NUCLEOTIDE SEQUENCE [LARGE SCALE GENOMIC DNA]</scope>
    <source>
        <strain evidence="2 3">AM-OR11-026</strain>
    </source>
</reference>
<gene>
    <name evidence="2" type="ORF">K503DRAFT_703491</name>
</gene>
<accession>A0A1B7MG73</accession>
<dbReference type="AlphaFoldDB" id="A0A1B7MG73"/>
<keyword evidence="1" id="KW-0812">Transmembrane</keyword>
<name>A0A1B7MG73_9AGAM</name>
<dbReference type="EMBL" id="KV449327">
    <property type="protein sequence ID" value="OAX31602.1"/>
    <property type="molecule type" value="Genomic_DNA"/>
</dbReference>
<evidence type="ECO:0000313" key="3">
    <source>
        <dbReference type="Proteomes" id="UP000092154"/>
    </source>
</evidence>
<dbReference type="OrthoDB" id="4179406at2759"/>
<proteinExistence type="predicted"/>
<keyword evidence="3" id="KW-1185">Reference proteome</keyword>
<keyword evidence="1" id="KW-0472">Membrane</keyword>
<dbReference type="Proteomes" id="UP000092154">
    <property type="component" value="Unassembled WGS sequence"/>
</dbReference>